<protein>
    <submittedName>
        <fullName evidence="4">Uncharacterized protein</fullName>
    </submittedName>
</protein>
<dbReference type="PANTHER" id="PTHR10302">
    <property type="entry name" value="SINGLE-STRANDED DNA-BINDING PROTEIN"/>
    <property type="match status" value="1"/>
</dbReference>
<evidence type="ECO:0000256" key="3">
    <source>
        <dbReference type="SAM" id="MobiDB-lite"/>
    </source>
</evidence>
<dbReference type="PROSITE" id="PS50935">
    <property type="entry name" value="SSB"/>
    <property type="match status" value="1"/>
</dbReference>
<feature type="region of interest" description="Disordered" evidence="3">
    <location>
        <begin position="31"/>
        <end position="59"/>
    </location>
</feature>
<dbReference type="GO" id="GO:0003697">
    <property type="term" value="F:single-stranded DNA binding"/>
    <property type="evidence" value="ECO:0007669"/>
    <property type="project" value="InterPro"/>
</dbReference>
<accession>A0A7N0V321</accession>
<dbReference type="EnsemblPlants" id="Kaladp0095s0440.1.v1.1">
    <property type="protein sequence ID" value="Kaladp0095s0440.1.v1.1"/>
    <property type="gene ID" value="Kaladp0095s0440.v1.1"/>
</dbReference>
<reference evidence="4" key="1">
    <citation type="submission" date="2021-01" db="UniProtKB">
        <authorList>
            <consortium name="EnsemblPlants"/>
        </authorList>
    </citation>
    <scope>IDENTIFICATION</scope>
</reference>
<evidence type="ECO:0000256" key="2">
    <source>
        <dbReference type="PROSITE-ProRule" id="PRU00252"/>
    </source>
</evidence>
<name>A0A7N0V321_KALFE</name>
<evidence type="ECO:0000256" key="1">
    <source>
        <dbReference type="ARBA" id="ARBA00023125"/>
    </source>
</evidence>
<keyword evidence="5" id="KW-1185">Reference proteome</keyword>
<dbReference type="Gene3D" id="2.40.50.140">
    <property type="entry name" value="Nucleic acid-binding proteins"/>
    <property type="match status" value="1"/>
</dbReference>
<evidence type="ECO:0000313" key="4">
    <source>
        <dbReference type="EnsemblPlants" id="Kaladp0095s0440.1.v1.1"/>
    </source>
</evidence>
<feature type="compositionally biased region" description="Low complexity" evidence="3">
    <location>
        <begin position="31"/>
        <end position="41"/>
    </location>
</feature>
<dbReference type="PANTHER" id="PTHR10302:SF23">
    <property type="entry name" value="PROTEIN OSB4, CHLOROPLASTIC"/>
    <property type="match status" value="1"/>
</dbReference>
<sequence length="552" mass="63269">MTRWHRAATDLRHALNRRSLLLLRPSPISPSLYSTSTSSPSKRPRKTKAAQPPPPQQSLKSWVNFNAASAQMDKIMLEQQDDEMKVAELDVGRWPKPSEIPWQAKVANCVNLIGHIKMPVQFRSDDGGTKSWACSMIRQETSSKSNPLWMPVLFEGDLAHVVACHVKENDYVYVVGHLSAKPSPFSPSTRTQPLQVIVESINFVDESSRLKKYFSHTKLKDEPKKIDELSEDDGAAIDDKAFVKQSWRDVLLKPHEWWDVRSDKEKSAAAFRRKDNGELLFIDESTPQWLLRKLDCLTFDKPVTETKQQTASGKTKDAALGPWKDLLDDTEHWRDYRKDKLDGKVSAKHPDFKRKDRSISLWLSSAPKSILSELENLEFGGPGLSPRQLKGSKGEESWKDLVENPHKWWDNRLKKRSEKAPDFSHKDTGEGLWLNTAPKSILSGLENVDFGAPTPTPTPLKAKNVKGEELWKDVVDNPLKWWDNRLKKVDGDDEFWLWGSVVWGGSCTWRWLQPAGIFCCVWYSSTNTLVLFLFILLHQLYHHHLLELTYLF</sequence>
<dbReference type="InterPro" id="IPR012340">
    <property type="entry name" value="NA-bd_OB-fold"/>
</dbReference>
<dbReference type="InterPro" id="IPR011344">
    <property type="entry name" value="ssDNA-bd"/>
</dbReference>
<organism evidence="4 5">
    <name type="scientific">Kalanchoe fedtschenkoi</name>
    <name type="common">Lavender scallops</name>
    <name type="synonym">South American air plant</name>
    <dbReference type="NCBI Taxonomy" id="63787"/>
    <lineage>
        <taxon>Eukaryota</taxon>
        <taxon>Viridiplantae</taxon>
        <taxon>Streptophyta</taxon>
        <taxon>Embryophyta</taxon>
        <taxon>Tracheophyta</taxon>
        <taxon>Spermatophyta</taxon>
        <taxon>Magnoliopsida</taxon>
        <taxon>eudicotyledons</taxon>
        <taxon>Gunneridae</taxon>
        <taxon>Pentapetalae</taxon>
        <taxon>Saxifragales</taxon>
        <taxon>Crassulaceae</taxon>
        <taxon>Kalanchoe</taxon>
    </lineage>
</organism>
<proteinExistence type="predicted"/>
<dbReference type="Gramene" id="Kaladp0095s0440.1.v1.1">
    <property type="protein sequence ID" value="Kaladp0095s0440.1.v1.1"/>
    <property type="gene ID" value="Kaladp0095s0440.v1.1"/>
</dbReference>
<dbReference type="SUPFAM" id="SSF50249">
    <property type="entry name" value="Nucleic acid-binding proteins"/>
    <property type="match status" value="1"/>
</dbReference>
<dbReference type="OMA" id="WIDESTP"/>
<dbReference type="GO" id="GO:0042645">
    <property type="term" value="C:mitochondrial nucleoid"/>
    <property type="evidence" value="ECO:0007669"/>
    <property type="project" value="TreeGrafter"/>
</dbReference>
<evidence type="ECO:0000313" key="5">
    <source>
        <dbReference type="Proteomes" id="UP000594263"/>
    </source>
</evidence>
<dbReference type="GO" id="GO:0006264">
    <property type="term" value="P:mitochondrial DNA replication"/>
    <property type="evidence" value="ECO:0007669"/>
    <property type="project" value="TreeGrafter"/>
</dbReference>
<dbReference type="InterPro" id="IPR000424">
    <property type="entry name" value="Primosome_PriB/ssb"/>
</dbReference>
<dbReference type="Proteomes" id="UP000594263">
    <property type="component" value="Unplaced"/>
</dbReference>
<keyword evidence="1 2" id="KW-0238">DNA-binding</keyword>
<dbReference type="AlphaFoldDB" id="A0A7N0V321"/>